<dbReference type="Proteomes" id="UP000215335">
    <property type="component" value="Unassembled WGS sequence"/>
</dbReference>
<sequence>MQKEENKIATKMYLLPIVPRVNIVSNSSNLWSRQQWKDREAKPITGEKSPGSESFNTWSTPPNKRSYIRPEANIVCATIDLRYSTNSITLFGIIHKKVLKILVQPKNSDITFRTIIWMLPI</sequence>
<feature type="compositionally biased region" description="Polar residues" evidence="1">
    <location>
        <begin position="51"/>
        <end position="63"/>
    </location>
</feature>
<evidence type="ECO:0000313" key="3">
    <source>
        <dbReference type="Proteomes" id="UP000215335"/>
    </source>
</evidence>
<accession>A0A232EWN8</accession>
<proteinExistence type="predicted"/>
<evidence type="ECO:0000313" key="2">
    <source>
        <dbReference type="EMBL" id="OXU22769.1"/>
    </source>
</evidence>
<evidence type="ECO:0000256" key="1">
    <source>
        <dbReference type="SAM" id="MobiDB-lite"/>
    </source>
</evidence>
<name>A0A232EWN8_9HYME</name>
<gene>
    <name evidence="2" type="ORF">TSAR_016791</name>
</gene>
<reference evidence="2 3" key="1">
    <citation type="journal article" date="2017" name="Curr. Biol.">
        <title>The Evolution of Venom by Co-option of Single-Copy Genes.</title>
        <authorList>
            <person name="Martinson E.O."/>
            <person name="Mrinalini"/>
            <person name="Kelkar Y.D."/>
            <person name="Chang C.H."/>
            <person name="Werren J.H."/>
        </authorList>
    </citation>
    <scope>NUCLEOTIDE SEQUENCE [LARGE SCALE GENOMIC DNA]</scope>
    <source>
        <strain evidence="2 3">Alberta</strain>
        <tissue evidence="2">Whole body</tissue>
    </source>
</reference>
<dbReference type="AlphaFoldDB" id="A0A232EWN8"/>
<organism evidence="2 3">
    <name type="scientific">Trichomalopsis sarcophagae</name>
    <dbReference type="NCBI Taxonomy" id="543379"/>
    <lineage>
        <taxon>Eukaryota</taxon>
        <taxon>Metazoa</taxon>
        <taxon>Ecdysozoa</taxon>
        <taxon>Arthropoda</taxon>
        <taxon>Hexapoda</taxon>
        <taxon>Insecta</taxon>
        <taxon>Pterygota</taxon>
        <taxon>Neoptera</taxon>
        <taxon>Endopterygota</taxon>
        <taxon>Hymenoptera</taxon>
        <taxon>Apocrita</taxon>
        <taxon>Proctotrupomorpha</taxon>
        <taxon>Chalcidoidea</taxon>
        <taxon>Pteromalidae</taxon>
        <taxon>Pteromalinae</taxon>
        <taxon>Trichomalopsis</taxon>
    </lineage>
</organism>
<feature type="region of interest" description="Disordered" evidence="1">
    <location>
        <begin position="35"/>
        <end position="63"/>
    </location>
</feature>
<keyword evidence="3" id="KW-1185">Reference proteome</keyword>
<comment type="caution">
    <text evidence="2">The sequence shown here is derived from an EMBL/GenBank/DDBJ whole genome shotgun (WGS) entry which is preliminary data.</text>
</comment>
<protein>
    <submittedName>
        <fullName evidence="2">Uncharacterized protein</fullName>
    </submittedName>
</protein>
<dbReference type="EMBL" id="NNAY01001833">
    <property type="protein sequence ID" value="OXU22769.1"/>
    <property type="molecule type" value="Genomic_DNA"/>
</dbReference>